<dbReference type="GO" id="GO:0006412">
    <property type="term" value="P:translation"/>
    <property type="evidence" value="ECO:0007669"/>
    <property type="project" value="InterPro"/>
</dbReference>
<dbReference type="PANTHER" id="PTHR11229">
    <property type="entry name" value="50S RIBOSOMAL PROTEIN L3"/>
    <property type="match status" value="1"/>
</dbReference>
<comment type="caution">
    <text evidence="2">The sequence shown here is derived from an EMBL/GenBank/DDBJ whole genome shotgun (WGS) entry which is preliminary data.</text>
</comment>
<dbReference type="AlphaFoldDB" id="A0A177AWF1"/>
<dbReference type="InterPro" id="IPR009000">
    <property type="entry name" value="Transl_B-barrel_sf"/>
</dbReference>
<feature type="non-terminal residue" evidence="2">
    <location>
        <position position="1"/>
    </location>
</feature>
<name>A0A177AWF1_9BILA</name>
<dbReference type="EMBL" id="LWCA01001252">
    <property type="protein sequence ID" value="OAF65534.1"/>
    <property type="molecule type" value="Genomic_DNA"/>
</dbReference>
<accession>A0A177AWF1</accession>
<organism evidence="2 3">
    <name type="scientific">Intoshia linei</name>
    <dbReference type="NCBI Taxonomy" id="1819745"/>
    <lineage>
        <taxon>Eukaryota</taxon>
        <taxon>Metazoa</taxon>
        <taxon>Spiralia</taxon>
        <taxon>Lophotrochozoa</taxon>
        <taxon>Mesozoa</taxon>
        <taxon>Orthonectida</taxon>
        <taxon>Rhopaluridae</taxon>
        <taxon>Intoshia</taxon>
    </lineage>
</organism>
<sequence length="101" mass="11644">VLDNDVIRYKSADLLKNSHGFDKKFLRQKNNNALVVGSLNMNYINYRKAYNNLFSEANVPPKRKLTRFFVTPDAFIDPGTPLNVSHFNVGQFIDVQAKTYF</sequence>
<dbReference type="GO" id="GO:0005762">
    <property type="term" value="C:mitochondrial large ribosomal subunit"/>
    <property type="evidence" value="ECO:0007669"/>
    <property type="project" value="TreeGrafter"/>
</dbReference>
<dbReference type="InterPro" id="IPR019927">
    <property type="entry name" value="Ribosomal_uL3_bac/org-type"/>
</dbReference>
<dbReference type="SUPFAM" id="SSF50447">
    <property type="entry name" value="Translation proteins"/>
    <property type="match status" value="1"/>
</dbReference>
<dbReference type="Proteomes" id="UP000078046">
    <property type="component" value="Unassembled WGS sequence"/>
</dbReference>
<protein>
    <recommendedName>
        <fullName evidence="1">Large ribosomal subunit protein uL3m</fullName>
    </recommendedName>
</protein>
<reference evidence="2 3" key="1">
    <citation type="submission" date="2016-04" db="EMBL/GenBank/DDBJ databases">
        <title>The genome of Intoshia linei affirms orthonectids as highly simplified spiralians.</title>
        <authorList>
            <person name="Mikhailov K.V."/>
            <person name="Slusarev G.S."/>
            <person name="Nikitin M.A."/>
            <person name="Logacheva M.D."/>
            <person name="Penin A."/>
            <person name="Aleoshin V."/>
            <person name="Panchin Y.V."/>
        </authorList>
    </citation>
    <scope>NUCLEOTIDE SEQUENCE [LARGE SCALE GENOMIC DNA]</scope>
    <source>
        <strain evidence="2">Intl2013</strain>
        <tissue evidence="2">Whole animal</tissue>
    </source>
</reference>
<evidence type="ECO:0000313" key="2">
    <source>
        <dbReference type="EMBL" id="OAF65534.1"/>
    </source>
</evidence>
<proteinExistence type="predicted"/>
<dbReference type="OrthoDB" id="274683at2759"/>
<gene>
    <name evidence="2" type="ORF">A3Q56_06754</name>
</gene>
<dbReference type="GO" id="GO:0003735">
    <property type="term" value="F:structural constituent of ribosome"/>
    <property type="evidence" value="ECO:0007669"/>
    <property type="project" value="InterPro"/>
</dbReference>
<keyword evidence="3" id="KW-1185">Reference proteome</keyword>
<evidence type="ECO:0000313" key="3">
    <source>
        <dbReference type="Proteomes" id="UP000078046"/>
    </source>
</evidence>
<evidence type="ECO:0000256" key="1">
    <source>
        <dbReference type="ARBA" id="ARBA00035209"/>
    </source>
</evidence>
<dbReference type="PANTHER" id="PTHR11229:SF8">
    <property type="entry name" value="LARGE RIBOSOMAL SUBUNIT PROTEIN UL3M"/>
    <property type="match status" value="1"/>
</dbReference>